<dbReference type="AlphaFoldDB" id="E9G5L8"/>
<comment type="similarity">
    <text evidence="2">Belongs to the peptidase M13 family.</text>
</comment>
<dbReference type="InterPro" id="IPR024079">
    <property type="entry name" value="MetalloPept_cat_dom_sf"/>
</dbReference>
<evidence type="ECO:0000256" key="2">
    <source>
        <dbReference type="ARBA" id="ARBA00007357"/>
    </source>
</evidence>
<dbReference type="Pfam" id="PF01431">
    <property type="entry name" value="Peptidase_M13"/>
    <property type="match status" value="1"/>
</dbReference>
<dbReference type="EMBL" id="GL732532">
    <property type="protein sequence ID" value="EFX85605.1"/>
    <property type="molecule type" value="Genomic_DNA"/>
</dbReference>
<keyword evidence="4" id="KW-0479">Metal-binding</keyword>
<feature type="non-terminal residue" evidence="10">
    <location>
        <position position="683"/>
    </location>
</feature>
<evidence type="ECO:0000256" key="4">
    <source>
        <dbReference type="ARBA" id="ARBA00022723"/>
    </source>
</evidence>
<feature type="domain" description="Peptidase M13 C-terminal" evidence="8">
    <location>
        <begin position="478"/>
        <end position="681"/>
    </location>
</feature>
<dbReference type="GO" id="GO:0016485">
    <property type="term" value="P:protein processing"/>
    <property type="evidence" value="ECO:0000318"/>
    <property type="project" value="GO_Central"/>
</dbReference>
<dbReference type="PROSITE" id="PS51885">
    <property type="entry name" value="NEPRILYSIN"/>
    <property type="match status" value="1"/>
</dbReference>
<keyword evidence="7" id="KW-0482">Metalloprotease</keyword>
<dbReference type="GO" id="GO:0005886">
    <property type="term" value="C:plasma membrane"/>
    <property type="evidence" value="ECO:0000318"/>
    <property type="project" value="GO_Central"/>
</dbReference>
<dbReference type="InterPro" id="IPR042089">
    <property type="entry name" value="Peptidase_M13_dom_2"/>
</dbReference>
<reference evidence="10 11" key="1">
    <citation type="journal article" date="2011" name="Science">
        <title>The ecoresponsive genome of Daphnia pulex.</title>
        <authorList>
            <person name="Colbourne J.K."/>
            <person name="Pfrender M.E."/>
            <person name="Gilbert D."/>
            <person name="Thomas W.K."/>
            <person name="Tucker A."/>
            <person name="Oakley T.H."/>
            <person name="Tokishita S."/>
            <person name="Aerts A."/>
            <person name="Arnold G.J."/>
            <person name="Basu M.K."/>
            <person name="Bauer D.J."/>
            <person name="Caceres C.E."/>
            <person name="Carmel L."/>
            <person name="Casola C."/>
            <person name="Choi J.H."/>
            <person name="Detter J.C."/>
            <person name="Dong Q."/>
            <person name="Dusheyko S."/>
            <person name="Eads B.D."/>
            <person name="Frohlich T."/>
            <person name="Geiler-Samerotte K.A."/>
            <person name="Gerlach D."/>
            <person name="Hatcher P."/>
            <person name="Jogdeo S."/>
            <person name="Krijgsveld J."/>
            <person name="Kriventseva E.V."/>
            <person name="Kultz D."/>
            <person name="Laforsch C."/>
            <person name="Lindquist E."/>
            <person name="Lopez J."/>
            <person name="Manak J.R."/>
            <person name="Muller J."/>
            <person name="Pangilinan J."/>
            <person name="Patwardhan R.P."/>
            <person name="Pitluck S."/>
            <person name="Pritham E.J."/>
            <person name="Rechtsteiner A."/>
            <person name="Rho M."/>
            <person name="Rogozin I.B."/>
            <person name="Sakarya O."/>
            <person name="Salamov A."/>
            <person name="Schaack S."/>
            <person name="Shapiro H."/>
            <person name="Shiga Y."/>
            <person name="Skalitzky C."/>
            <person name="Smith Z."/>
            <person name="Souvorov A."/>
            <person name="Sung W."/>
            <person name="Tang Z."/>
            <person name="Tsuchiya D."/>
            <person name="Tu H."/>
            <person name="Vos H."/>
            <person name="Wang M."/>
            <person name="Wolf Y.I."/>
            <person name="Yamagata H."/>
            <person name="Yamada T."/>
            <person name="Ye Y."/>
            <person name="Shaw J.R."/>
            <person name="Andrews J."/>
            <person name="Crease T.J."/>
            <person name="Tang H."/>
            <person name="Lucas S.M."/>
            <person name="Robertson H.M."/>
            <person name="Bork P."/>
            <person name="Koonin E.V."/>
            <person name="Zdobnov E.M."/>
            <person name="Grigoriev I.V."/>
            <person name="Lynch M."/>
            <person name="Boore J.L."/>
        </authorList>
    </citation>
    <scope>NUCLEOTIDE SEQUENCE [LARGE SCALE GENOMIC DNA]</scope>
</reference>
<evidence type="ECO:0000256" key="6">
    <source>
        <dbReference type="ARBA" id="ARBA00022833"/>
    </source>
</evidence>
<dbReference type="InterPro" id="IPR018497">
    <property type="entry name" value="Peptidase_M13_C"/>
</dbReference>
<accession>E9G5L8</accession>
<dbReference type="OrthoDB" id="6475849at2759"/>
<dbReference type="CDD" id="cd08662">
    <property type="entry name" value="M13"/>
    <property type="match status" value="1"/>
</dbReference>
<protein>
    <recommendedName>
        <fullName evidence="12">Endothelin-converting enzyme 1</fullName>
    </recommendedName>
</protein>
<keyword evidence="3" id="KW-0645">Protease</keyword>
<proteinExistence type="inferred from homology"/>
<organism evidence="10 11">
    <name type="scientific">Daphnia pulex</name>
    <name type="common">Water flea</name>
    <dbReference type="NCBI Taxonomy" id="6669"/>
    <lineage>
        <taxon>Eukaryota</taxon>
        <taxon>Metazoa</taxon>
        <taxon>Ecdysozoa</taxon>
        <taxon>Arthropoda</taxon>
        <taxon>Crustacea</taxon>
        <taxon>Branchiopoda</taxon>
        <taxon>Diplostraca</taxon>
        <taxon>Cladocera</taxon>
        <taxon>Anomopoda</taxon>
        <taxon>Daphniidae</taxon>
        <taxon>Daphnia</taxon>
    </lineage>
</organism>
<dbReference type="PANTHER" id="PTHR11733">
    <property type="entry name" value="ZINC METALLOPROTEASE FAMILY M13 NEPRILYSIN-RELATED"/>
    <property type="match status" value="1"/>
</dbReference>
<keyword evidence="5" id="KW-0378">Hydrolase</keyword>
<dbReference type="Gene3D" id="3.40.390.10">
    <property type="entry name" value="Collagenase (Catalytic Domain)"/>
    <property type="match status" value="1"/>
</dbReference>
<evidence type="ECO:0000256" key="7">
    <source>
        <dbReference type="ARBA" id="ARBA00023049"/>
    </source>
</evidence>
<feature type="domain" description="Peptidase M13 N-terminal" evidence="9">
    <location>
        <begin position="23"/>
        <end position="418"/>
    </location>
</feature>
<evidence type="ECO:0000313" key="10">
    <source>
        <dbReference type="EMBL" id="EFX85605.1"/>
    </source>
</evidence>
<keyword evidence="11" id="KW-1185">Reference proteome</keyword>
<evidence type="ECO:0008006" key="12">
    <source>
        <dbReference type="Google" id="ProtNLM"/>
    </source>
</evidence>
<evidence type="ECO:0000313" key="11">
    <source>
        <dbReference type="Proteomes" id="UP000000305"/>
    </source>
</evidence>
<evidence type="ECO:0000256" key="1">
    <source>
        <dbReference type="ARBA" id="ARBA00001947"/>
    </source>
</evidence>
<dbReference type="InterPro" id="IPR008753">
    <property type="entry name" value="Peptidase_M13_N"/>
</dbReference>
<sequence>VPNICFKLTAKQLAEAMDPTMDPCEDFFQYACGGWIKNNPIPASKSSWSQFDITNQQLMEVLEEILRETNMDTDPSPIRFSRDMFTDCMDTDAIEKTGLKPLTDYLSSFGGWPMTLNDWDESTFDWKKASASAFATYNLALLVDFFNDFDSKNTERTAIYVDQESLILPRSVLVDLEDNEDVAMAYLELIIESAKSVRDWLDSDASDDEIDTQANAVLIFESQLAKITVPEENRRNSTRMYNPMSVTELQDWTDSIDWMKYLNNIYSVADITIPETEQLVVVETDYLKELVQLLDETPPRVLANYIHWRIVHNLAPYTNERMTDLQIEFAKENEGILKETPRPEKCVEIINKLMGYAMGSVYVERVFDDESIEEIKTMIANLKMAFKSLVNETTWMDPDTKSIAKDKVDAMIEFVGYPPWIKNKQEVEDYYNGIPTTSTGCHFCNVQQASALVNKIELSFLRNKPDRNRWIEKPTIVNAFYSLSTNSITFPAGILQAPYFVKGRSPAINYGAMGTTIGHEMTHGFDDQGRQSDKNGNTVQWWTEKTLENYEERAQCFIDQYSNYTVLNGIKLNGINTQGENIADNGGVREAFRAYRYYVEAHGGADFNKFENLTDEQLFFLAYANSFCGVATPEELSNLVETDPHSPNRFRIIGTLSNNEDFVREFHCGAGTPMNRLNKCTLW</sequence>
<dbReference type="HOGENOM" id="CLU_006187_4_3_1"/>
<dbReference type="SUPFAM" id="SSF55486">
    <property type="entry name" value="Metalloproteases ('zincins'), catalytic domain"/>
    <property type="match status" value="1"/>
</dbReference>
<dbReference type="PANTHER" id="PTHR11733:SF237">
    <property type="entry name" value="NEPRILYSIN-LIKE 4"/>
    <property type="match status" value="1"/>
</dbReference>
<dbReference type="Pfam" id="PF05649">
    <property type="entry name" value="Peptidase_M13_N"/>
    <property type="match status" value="1"/>
</dbReference>
<dbReference type="eggNOG" id="KOG3624">
    <property type="taxonomic scope" value="Eukaryota"/>
</dbReference>
<dbReference type="Proteomes" id="UP000000305">
    <property type="component" value="Unassembled WGS sequence"/>
</dbReference>
<evidence type="ECO:0000259" key="8">
    <source>
        <dbReference type="Pfam" id="PF01431"/>
    </source>
</evidence>
<dbReference type="GO" id="GO:0004222">
    <property type="term" value="F:metalloendopeptidase activity"/>
    <property type="evidence" value="ECO:0000318"/>
    <property type="project" value="GO_Central"/>
</dbReference>
<dbReference type="Gene3D" id="1.10.1380.10">
    <property type="entry name" value="Neutral endopeptidase , domain2"/>
    <property type="match status" value="1"/>
</dbReference>
<name>E9G5L8_DAPPU</name>
<evidence type="ECO:0000256" key="3">
    <source>
        <dbReference type="ARBA" id="ARBA00022670"/>
    </source>
</evidence>
<comment type="cofactor">
    <cofactor evidence="1">
        <name>Zn(2+)</name>
        <dbReference type="ChEBI" id="CHEBI:29105"/>
    </cofactor>
</comment>
<dbReference type="KEGG" id="dpx:DAPPUDRAFT_46047"/>
<evidence type="ECO:0000256" key="5">
    <source>
        <dbReference type="ARBA" id="ARBA00022801"/>
    </source>
</evidence>
<keyword evidence="6" id="KW-0862">Zinc</keyword>
<evidence type="ECO:0000259" key="9">
    <source>
        <dbReference type="Pfam" id="PF05649"/>
    </source>
</evidence>
<dbReference type="GO" id="GO:0046872">
    <property type="term" value="F:metal ion binding"/>
    <property type="evidence" value="ECO:0007669"/>
    <property type="project" value="UniProtKB-KW"/>
</dbReference>
<dbReference type="PRINTS" id="PR00786">
    <property type="entry name" value="NEPRILYSIN"/>
</dbReference>
<dbReference type="InParanoid" id="E9G5L8"/>
<gene>
    <name evidence="10" type="ORF">DAPPUDRAFT_46047</name>
</gene>
<dbReference type="InterPro" id="IPR000718">
    <property type="entry name" value="Peptidase_M13"/>
</dbReference>